<evidence type="ECO:0000256" key="2">
    <source>
        <dbReference type="ARBA" id="ARBA00012483"/>
    </source>
</evidence>
<dbReference type="SUPFAM" id="SSF57850">
    <property type="entry name" value="RING/U-box"/>
    <property type="match status" value="1"/>
</dbReference>
<dbReference type="InterPro" id="IPR013083">
    <property type="entry name" value="Znf_RING/FYVE/PHD"/>
</dbReference>
<evidence type="ECO:0000313" key="9">
    <source>
        <dbReference type="Proteomes" id="UP000593561"/>
    </source>
</evidence>
<name>A0A7J8SDL5_GOSDV</name>
<sequence length="271" mass="31883">MTGRAETKKMFEQKELVEGTWRWAYQALYFSRGCTWRIFVKNWDEVNIRQENEPDLEEFDDNVFNIDIEFRYVPSLNSENTVDTFEQSLVFDRDMFLSELNHRDITDCIVPHSRVSREFIEFAVVPPILRFARDANSNPMNLGLKVINIEVVVDIVVDVNIIEDDHIDYDYELIDDIDYDDELINELLMNAVVNFTPASKSSIEGLERVKWDSMTKREDECAICLEEFVEGEEVAWMPCGHGYHEGCIVKWLETNHICPLCRYEMPTLIHF</sequence>
<dbReference type="SMART" id="SM00184">
    <property type="entry name" value="RING"/>
    <property type="match status" value="1"/>
</dbReference>
<gene>
    <name evidence="8" type="ORF">Godav_009575</name>
</gene>
<protein>
    <recommendedName>
        <fullName evidence="2">RING-type E3 ubiquitin transferase</fullName>
        <ecNumber evidence="2">2.3.2.27</ecNumber>
    </recommendedName>
</protein>
<dbReference type="Proteomes" id="UP000593561">
    <property type="component" value="Unassembled WGS sequence"/>
</dbReference>
<evidence type="ECO:0000259" key="7">
    <source>
        <dbReference type="PROSITE" id="PS50089"/>
    </source>
</evidence>
<dbReference type="GO" id="GO:0005737">
    <property type="term" value="C:cytoplasm"/>
    <property type="evidence" value="ECO:0007669"/>
    <property type="project" value="TreeGrafter"/>
</dbReference>
<dbReference type="InterPro" id="IPR001841">
    <property type="entry name" value="Znf_RING"/>
</dbReference>
<comment type="catalytic activity">
    <reaction evidence="1">
        <text>S-ubiquitinyl-[E2 ubiquitin-conjugating enzyme]-L-cysteine + [acceptor protein]-L-lysine = [E2 ubiquitin-conjugating enzyme]-L-cysteine + N(6)-ubiquitinyl-[acceptor protein]-L-lysine.</text>
        <dbReference type="EC" id="2.3.2.27"/>
    </reaction>
</comment>
<dbReference type="Pfam" id="PF13639">
    <property type="entry name" value="zf-RING_2"/>
    <property type="match status" value="1"/>
</dbReference>
<evidence type="ECO:0000256" key="5">
    <source>
        <dbReference type="ARBA" id="ARBA00022833"/>
    </source>
</evidence>
<reference evidence="8 9" key="1">
    <citation type="journal article" date="2019" name="Genome Biol. Evol.">
        <title>Insights into the evolution of the New World diploid cottons (Gossypium, subgenus Houzingenia) based on genome sequencing.</title>
        <authorList>
            <person name="Grover C.E."/>
            <person name="Arick M.A. 2nd"/>
            <person name="Thrash A."/>
            <person name="Conover J.L."/>
            <person name="Sanders W.S."/>
            <person name="Peterson D.G."/>
            <person name="Frelichowski J.E."/>
            <person name="Scheffler J.A."/>
            <person name="Scheffler B.E."/>
            <person name="Wendel J.F."/>
        </authorList>
    </citation>
    <scope>NUCLEOTIDE SEQUENCE [LARGE SCALE GENOMIC DNA]</scope>
    <source>
        <strain evidence="8">27</strain>
        <tissue evidence="8">Leaf</tissue>
    </source>
</reference>
<dbReference type="PROSITE" id="PS50089">
    <property type="entry name" value="ZF_RING_2"/>
    <property type="match status" value="1"/>
</dbReference>
<comment type="caution">
    <text evidence="8">The sequence shown here is derived from an EMBL/GenBank/DDBJ whole genome shotgun (WGS) entry which is preliminary data.</text>
</comment>
<dbReference type="PANTHER" id="PTHR15710:SF196">
    <property type="entry name" value="F6A14.12 PROTEIN-RELATED"/>
    <property type="match status" value="1"/>
</dbReference>
<organism evidence="8 9">
    <name type="scientific">Gossypium davidsonii</name>
    <name type="common">Davidson's cotton</name>
    <name type="synonym">Gossypium klotzschianum subsp. davidsonii</name>
    <dbReference type="NCBI Taxonomy" id="34287"/>
    <lineage>
        <taxon>Eukaryota</taxon>
        <taxon>Viridiplantae</taxon>
        <taxon>Streptophyta</taxon>
        <taxon>Embryophyta</taxon>
        <taxon>Tracheophyta</taxon>
        <taxon>Spermatophyta</taxon>
        <taxon>Magnoliopsida</taxon>
        <taxon>eudicotyledons</taxon>
        <taxon>Gunneridae</taxon>
        <taxon>Pentapetalae</taxon>
        <taxon>rosids</taxon>
        <taxon>malvids</taxon>
        <taxon>Malvales</taxon>
        <taxon>Malvaceae</taxon>
        <taxon>Malvoideae</taxon>
        <taxon>Gossypium</taxon>
    </lineage>
</organism>
<dbReference type="Gene3D" id="3.30.40.10">
    <property type="entry name" value="Zinc/RING finger domain, C3HC4 (zinc finger)"/>
    <property type="match status" value="1"/>
</dbReference>
<keyword evidence="3" id="KW-0479">Metal-binding</keyword>
<accession>A0A7J8SDL5</accession>
<dbReference type="GO" id="GO:0016567">
    <property type="term" value="P:protein ubiquitination"/>
    <property type="evidence" value="ECO:0007669"/>
    <property type="project" value="TreeGrafter"/>
</dbReference>
<dbReference type="EMBL" id="JABFAC010000009">
    <property type="protein sequence ID" value="MBA0624178.1"/>
    <property type="molecule type" value="Genomic_DNA"/>
</dbReference>
<dbReference type="GO" id="GO:0061630">
    <property type="term" value="F:ubiquitin protein ligase activity"/>
    <property type="evidence" value="ECO:0007669"/>
    <property type="project" value="UniProtKB-EC"/>
</dbReference>
<dbReference type="EC" id="2.3.2.27" evidence="2"/>
<dbReference type="CDD" id="cd16454">
    <property type="entry name" value="RING-H2_PA-TM-RING"/>
    <property type="match status" value="1"/>
</dbReference>
<proteinExistence type="predicted"/>
<evidence type="ECO:0000256" key="1">
    <source>
        <dbReference type="ARBA" id="ARBA00000900"/>
    </source>
</evidence>
<keyword evidence="4 6" id="KW-0863">Zinc-finger</keyword>
<dbReference type="GO" id="GO:0008270">
    <property type="term" value="F:zinc ion binding"/>
    <property type="evidence" value="ECO:0007669"/>
    <property type="project" value="UniProtKB-KW"/>
</dbReference>
<keyword evidence="5" id="KW-0862">Zinc</keyword>
<evidence type="ECO:0000256" key="6">
    <source>
        <dbReference type="PROSITE-ProRule" id="PRU00175"/>
    </source>
</evidence>
<evidence type="ECO:0000256" key="4">
    <source>
        <dbReference type="ARBA" id="ARBA00022771"/>
    </source>
</evidence>
<dbReference type="PANTHER" id="PTHR15710">
    <property type="entry name" value="E3 UBIQUITIN-PROTEIN LIGASE PRAJA"/>
    <property type="match status" value="1"/>
</dbReference>
<dbReference type="AlphaFoldDB" id="A0A7J8SDL5"/>
<feature type="domain" description="RING-type" evidence="7">
    <location>
        <begin position="221"/>
        <end position="262"/>
    </location>
</feature>
<evidence type="ECO:0000256" key="3">
    <source>
        <dbReference type="ARBA" id="ARBA00022723"/>
    </source>
</evidence>
<keyword evidence="9" id="KW-1185">Reference proteome</keyword>
<evidence type="ECO:0000313" key="8">
    <source>
        <dbReference type="EMBL" id="MBA0624178.1"/>
    </source>
</evidence>